<keyword evidence="2" id="KW-1185">Reference proteome</keyword>
<dbReference type="EMBL" id="JAGIOO010000001">
    <property type="protein sequence ID" value="MBP2474959.1"/>
    <property type="molecule type" value="Genomic_DNA"/>
</dbReference>
<sequence>MTEGQSASERYRAITGQVDEALRRMHKVDGERAKELADVVRTTKATLDTKDKQLADVQETMSTWWKHVGTLFYEERWFRMKHIPKPMRPLPGHTVEQLVQDAARAQNELSDLLRRKPGLMRRG</sequence>
<name>A0ABS5AEE8_9PSEU</name>
<accession>A0ABS5AEE8</accession>
<gene>
    <name evidence="1" type="ORF">JOF53_003831</name>
</gene>
<dbReference type="Proteomes" id="UP001519363">
    <property type="component" value="Unassembled WGS sequence"/>
</dbReference>
<dbReference type="RefSeq" id="WP_086782129.1">
    <property type="nucleotide sequence ID" value="NZ_JAGIOO010000001.1"/>
</dbReference>
<comment type="caution">
    <text evidence="1">The sequence shown here is derived from an EMBL/GenBank/DDBJ whole genome shotgun (WGS) entry which is preliminary data.</text>
</comment>
<organism evidence="1 2">
    <name type="scientific">Crossiella equi</name>
    <dbReference type="NCBI Taxonomy" id="130796"/>
    <lineage>
        <taxon>Bacteria</taxon>
        <taxon>Bacillati</taxon>
        <taxon>Actinomycetota</taxon>
        <taxon>Actinomycetes</taxon>
        <taxon>Pseudonocardiales</taxon>
        <taxon>Pseudonocardiaceae</taxon>
        <taxon>Crossiella</taxon>
    </lineage>
</organism>
<evidence type="ECO:0000313" key="2">
    <source>
        <dbReference type="Proteomes" id="UP001519363"/>
    </source>
</evidence>
<proteinExistence type="predicted"/>
<reference evidence="1 2" key="1">
    <citation type="submission" date="2021-03" db="EMBL/GenBank/DDBJ databases">
        <title>Sequencing the genomes of 1000 actinobacteria strains.</title>
        <authorList>
            <person name="Klenk H.-P."/>
        </authorList>
    </citation>
    <scope>NUCLEOTIDE SEQUENCE [LARGE SCALE GENOMIC DNA]</scope>
    <source>
        <strain evidence="1 2">DSM 44580</strain>
    </source>
</reference>
<evidence type="ECO:0000313" key="1">
    <source>
        <dbReference type="EMBL" id="MBP2474959.1"/>
    </source>
</evidence>
<protein>
    <submittedName>
        <fullName evidence="1">Uncharacterized protein</fullName>
    </submittedName>
</protein>